<dbReference type="Pfam" id="PF01026">
    <property type="entry name" value="TatD_DNase"/>
    <property type="match status" value="1"/>
</dbReference>
<dbReference type="GO" id="GO:0004527">
    <property type="term" value="F:exonuclease activity"/>
    <property type="evidence" value="ECO:0007669"/>
    <property type="project" value="UniProtKB-KW"/>
</dbReference>
<keyword evidence="1" id="KW-0963">Cytoplasm</keyword>
<feature type="binding site" evidence="7">
    <location>
        <position position="92"/>
    </location>
    <ligand>
        <name>a divalent metal cation</name>
        <dbReference type="ChEBI" id="CHEBI:60240"/>
        <label>1</label>
    </ligand>
</feature>
<dbReference type="FunFam" id="3.20.20.140:FF:000018">
    <property type="entry name" value="3'-5' ssDNA/RNA exonuclease TatD"/>
    <property type="match status" value="1"/>
</dbReference>
<dbReference type="PROSITE" id="PS01091">
    <property type="entry name" value="TATD_3"/>
    <property type="match status" value="1"/>
</dbReference>
<dbReference type="RefSeq" id="WP_157989128.1">
    <property type="nucleotide sequence ID" value="NZ_LR217730.1"/>
</dbReference>
<dbReference type="PIRSF" id="PIRSF005902">
    <property type="entry name" value="DNase_TatD"/>
    <property type="match status" value="1"/>
</dbReference>
<evidence type="ECO:0000256" key="5">
    <source>
        <dbReference type="ARBA" id="ARBA00022839"/>
    </source>
</evidence>
<dbReference type="OrthoDB" id="9810005at2"/>
<dbReference type="InterPro" id="IPR001130">
    <property type="entry name" value="TatD-like"/>
</dbReference>
<dbReference type="GO" id="GO:0046872">
    <property type="term" value="F:metal ion binding"/>
    <property type="evidence" value="ECO:0007669"/>
    <property type="project" value="UniProtKB-KW"/>
</dbReference>
<gene>
    <name evidence="8" type="primary">tatD</name>
    <name evidence="8" type="ORF">ERCIPSPA2889_320</name>
</gene>
<organism evidence="8 9">
    <name type="scientific">Candidatus Erwinia haradaeae</name>
    <dbReference type="NCBI Taxonomy" id="1922217"/>
    <lineage>
        <taxon>Bacteria</taxon>
        <taxon>Pseudomonadati</taxon>
        <taxon>Pseudomonadota</taxon>
        <taxon>Gammaproteobacteria</taxon>
        <taxon>Enterobacterales</taxon>
        <taxon>Erwiniaceae</taxon>
        <taxon>Erwinia</taxon>
    </lineage>
</organism>
<dbReference type="AlphaFoldDB" id="A0A451DHL6"/>
<feature type="binding site" evidence="7">
    <location>
        <position position="128"/>
    </location>
    <ligand>
        <name>a divalent metal cation</name>
        <dbReference type="ChEBI" id="CHEBI:60240"/>
        <label>2</label>
    </ligand>
</feature>
<evidence type="ECO:0000313" key="9">
    <source>
        <dbReference type="Proteomes" id="UP000294343"/>
    </source>
</evidence>
<evidence type="ECO:0000256" key="4">
    <source>
        <dbReference type="ARBA" id="ARBA00022801"/>
    </source>
</evidence>
<dbReference type="Proteomes" id="UP000294343">
    <property type="component" value="Chromosome"/>
</dbReference>
<keyword evidence="3 7" id="KW-0479">Metal-binding</keyword>
<dbReference type="InterPro" id="IPR032466">
    <property type="entry name" value="Metal_Hydrolase"/>
</dbReference>
<keyword evidence="6" id="KW-0460">Magnesium</keyword>
<feature type="binding site" evidence="7">
    <location>
        <position position="153"/>
    </location>
    <ligand>
        <name>a divalent metal cation</name>
        <dbReference type="ChEBI" id="CHEBI:60240"/>
        <label>2</label>
    </ligand>
</feature>
<dbReference type="EC" id="3.1.13.-" evidence="8"/>
<dbReference type="PANTHER" id="PTHR10060:SF15">
    <property type="entry name" value="DEOXYRIBONUCLEASE TATDN1"/>
    <property type="match status" value="1"/>
</dbReference>
<proteinExistence type="predicted"/>
<dbReference type="SUPFAM" id="SSF51556">
    <property type="entry name" value="Metallo-dependent hydrolases"/>
    <property type="match status" value="1"/>
</dbReference>
<evidence type="ECO:0000256" key="2">
    <source>
        <dbReference type="ARBA" id="ARBA00022722"/>
    </source>
</evidence>
<sequence>MFDIGVNLTSQEFIRDYDKVVQRAHEAGVTGMIIIGTTMLNSRQAIILAEKDVKYLWSTIGIHPHYASTWSKKINSEMRKLVIHPCIVAVGECGLDFYRNFSTKKEQMYAFQAQIELAIELHMPVFLHCRNAHKDFMSILSPWIPTLKAVLVHCFTGTQSELEVYLENDFYIGITGWICDTKRGADLCKLIPLIPSNRLVIETDSPWLIPKDIFPMPSSRRNEPSFLPHIMQKVAILREDNIVNLSHQTTCNAHALFNLSSNIRDIII</sequence>
<reference evidence="8 9" key="1">
    <citation type="submission" date="2019-02" db="EMBL/GenBank/DDBJ databases">
        <authorList>
            <person name="Manzano-Marin A."/>
            <person name="Manzano-Marin A."/>
        </authorList>
    </citation>
    <scope>NUCLEOTIDE SEQUENCE [LARGE SCALE GENOMIC DNA]</scope>
    <source>
        <strain evidence="8 9">ErCipseudotsugae</strain>
    </source>
</reference>
<dbReference type="Gene3D" id="3.20.20.140">
    <property type="entry name" value="Metal-dependent hydrolases"/>
    <property type="match status" value="1"/>
</dbReference>
<keyword evidence="5 8" id="KW-0269">Exonuclease</keyword>
<dbReference type="EMBL" id="LR217730">
    <property type="protein sequence ID" value="VFP86138.1"/>
    <property type="molecule type" value="Genomic_DNA"/>
</dbReference>
<dbReference type="InterPro" id="IPR050891">
    <property type="entry name" value="TatD-type_Hydrolase"/>
</dbReference>
<evidence type="ECO:0000256" key="3">
    <source>
        <dbReference type="ARBA" id="ARBA00022723"/>
    </source>
</evidence>
<dbReference type="PANTHER" id="PTHR10060">
    <property type="entry name" value="TATD FAMILY DEOXYRIBONUCLEASE"/>
    <property type="match status" value="1"/>
</dbReference>
<protein>
    <submittedName>
        <fullName evidence="8">3'-5' ssDNA/RNA exonuclease TatD</fullName>
        <ecNumber evidence="8">3.1.11.-</ecNumber>
        <ecNumber evidence="8">3.1.13.-</ecNumber>
    </submittedName>
</protein>
<evidence type="ECO:0000313" key="8">
    <source>
        <dbReference type="EMBL" id="VFP86138.1"/>
    </source>
</evidence>
<evidence type="ECO:0000256" key="1">
    <source>
        <dbReference type="ARBA" id="ARBA00022490"/>
    </source>
</evidence>
<dbReference type="InterPro" id="IPR018228">
    <property type="entry name" value="DNase_TatD-rel_CS"/>
</dbReference>
<keyword evidence="2" id="KW-0540">Nuclease</keyword>
<feature type="binding site" evidence="7">
    <location>
        <position position="204"/>
    </location>
    <ligand>
        <name>a divalent metal cation</name>
        <dbReference type="ChEBI" id="CHEBI:60240"/>
        <label>1</label>
    </ligand>
</feature>
<evidence type="ECO:0000256" key="6">
    <source>
        <dbReference type="ARBA" id="ARBA00022842"/>
    </source>
</evidence>
<keyword evidence="4 8" id="KW-0378">Hydrolase</keyword>
<dbReference type="EC" id="3.1.11.-" evidence="8"/>
<evidence type="ECO:0000256" key="7">
    <source>
        <dbReference type="PIRSR" id="PIRSR005902-1"/>
    </source>
</evidence>
<dbReference type="CDD" id="cd01310">
    <property type="entry name" value="TatD_DNAse"/>
    <property type="match status" value="1"/>
</dbReference>
<accession>A0A451DHL6</accession>
<name>A0A451DHL6_9GAMM</name>